<evidence type="ECO:0000313" key="2">
    <source>
        <dbReference type="EMBL" id="GIX62886.1"/>
    </source>
</evidence>
<sequence>MCASQAVRFNVDAGRCATRFDKWLRGGIRRPLSALCCCDVFLRGAAGHADGSSRGVQGVDENGYLLRAAGPAERLHYCFVRRCDFKRHESGLHHELQLIRHILRGVSCAVPTAISCSSLYQLRVRRQRLDLLRALDRESIAAPHFRTFLSLGAFHVAVSLAVSVVLCLGFWICSLLWGLVGLPPMNDWQWARIVDGVLQLVPGVGGYGGGMYGVEGVFILAAAAWTIAMTDAFYEQLNREISHMDQQIANNLEEFPSHGSERYEDELVAARALLNYSRGVCMTLDPVQNKFEANGNAMHVSFPEDPRRCSMVPFAKMPQGAMYGADGKRQRYQVDSVVYRMLIEPSGRLFSSYVEAFMECLVTAEAHIVALTNNRESTGDLLIDLNRDSGSRSSCSGWLNFTIDSLLGRTPKVPYKVGRQTSLP</sequence>
<keyword evidence="1" id="KW-0812">Transmembrane</keyword>
<name>A0AAV4LSQ9_BABCB</name>
<accession>A0AAV4LSQ9</accession>
<keyword evidence="2" id="KW-0830">Ubiquinone</keyword>
<keyword evidence="3" id="KW-1185">Reference proteome</keyword>
<proteinExistence type="predicted"/>
<feature type="transmembrane region" description="Helical" evidence="1">
    <location>
        <begin position="216"/>
        <end position="234"/>
    </location>
</feature>
<dbReference type="EMBL" id="BPLF01000002">
    <property type="protein sequence ID" value="GIX62886.1"/>
    <property type="molecule type" value="Genomic_DNA"/>
</dbReference>
<comment type="caution">
    <text evidence="2">The sequence shown here is derived from an EMBL/GenBank/DDBJ whole genome shotgun (WGS) entry which is preliminary data.</text>
</comment>
<dbReference type="AlphaFoldDB" id="A0AAV4LSQ9"/>
<protein>
    <submittedName>
        <fullName evidence="2">Ubiquinone biosynthesis</fullName>
    </submittedName>
</protein>
<organism evidence="2 3">
    <name type="scientific">Babesia caballi</name>
    <dbReference type="NCBI Taxonomy" id="5871"/>
    <lineage>
        <taxon>Eukaryota</taxon>
        <taxon>Sar</taxon>
        <taxon>Alveolata</taxon>
        <taxon>Apicomplexa</taxon>
        <taxon>Aconoidasida</taxon>
        <taxon>Piroplasmida</taxon>
        <taxon>Babesiidae</taxon>
        <taxon>Babesia</taxon>
    </lineage>
</organism>
<feature type="transmembrane region" description="Helical" evidence="1">
    <location>
        <begin position="153"/>
        <end position="180"/>
    </location>
</feature>
<dbReference type="Proteomes" id="UP001497744">
    <property type="component" value="Unassembled WGS sequence"/>
</dbReference>
<dbReference type="GeneID" id="94194367"/>
<keyword evidence="1" id="KW-0472">Membrane</keyword>
<dbReference type="RefSeq" id="XP_067714955.1">
    <property type="nucleotide sequence ID" value="XM_067858854.1"/>
</dbReference>
<evidence type="ECO:0000256" key="1">
    <source>
        <dbReference type="SAM" id="Phobius"/>
    </source>
</evidence>
<reference evidence="2 3" key="1">
    <citation type="submission" date="2021-06" db="EMBL/GenBank/DDBJ databases">
        <title>Genome sequence of Babesia caballi.</title>
        <authorList>
            <person name="Yamagishi J."/>
            <person name="Kidaka T."/>
            <person name="Ochi A."/>
        </authorList>
    </citation>
    <scope>NUCLEOTIDE SEQUENCE [LARGE SCALE GENOMIC DNA]</scope>
    <source>
        <strain evidence="2">USDA-D6B2</strain>
    </source>
</reference>
<gene>
    <name evidence="2" type="ORF">BcabD6B2_23210</name>
</gene>
<evidence type="ECO:0000313" key="3">
    <source>
        <dbReference type="Proteomes" id="UP001497744"/>
    </source>
</evidence>
<keyword evidence="1" id="KW-1133">Transmembrane helix</keyword>